<evidence type="ECO:0000256" key="1">
    <source>
        <dbReference type="SAM" id="SignalP"/>
    </source>
</evidence>
<name>A0A2P6M765_9GAMM</name>
<keyword evidence="1" id="KW-0732">Signal</keyword>
<accession>A0A2P6M765</accession>
<dbReference type="RefSeq" id="WP_106991009.1">
    <property type="nucleotide sequence ID" value="NZ_KZ679094.1"/>
</dbReference>
<keyword evidence="3" id="KW-1185">Reference proteome</keyword>
<dbReference type="Proteomes" id="UP000241736">
    <property type="component" value="Unassembled WGS sequence"/>
</dbReference>
<dbReference type="EMBL" id="PVLF01000017">
    <property type="protein sequence ID" value="PRH81843.1"/>
    <property type="molecule type" value="Genomic_DNA"/>
</dbReference>
<dbReference type="AlphaFoldDB" id="A0A2P6M765"/>
<dbReference type="OrthoDB" id="5966619at2"/>
<feature type="signal peptide" evidence="1">
    <location>
        <begin position="1"/>
        <end position="19"/>
    </location>
</feature>
<protein>
    <recommendedName>
        <fullName evidence="4">Lipoprotein</fullName>
    </recommendedName>
</protein>
<sequence length="142" mass="15445">MRHALALALPLAAATALLAGCATQATTPPDGSAAVPHPVECIDPSLVRGWVYVDDEQLLVDAGRRKYRVRLAERCFALGTSPGLVFKGDHVSNRVCGHAGEYVVFAHERCRIHRVERIDDETYGKLRDANRARGEVRAGQGD</sequence>
<organism evidence="2 3">
    <name type="scientific">Arenimonas caeni</name>
    <dbReference type="NCBI Taxonomy" id="2058085"/>
    <lineage>
        <taxon>Bacteria</taxon>
        <taxon>Pseudomonadati</taxon>
        <taxon>Pseudomonadota</taxon>
        <taxon>Gammaproteobacteria</taxon>
        <taxon>Lysobacterales</taxon>
        <taxon>Lysobacteraceae</taxon>
        <taxon>Arenimonas</taxon>
    </lineage>
</organism>
<evidence type="ECO:0000313" key="2">
    <source>
        <dbReference type="EMBL" id="PRH81843.1"/>
    </source>
</evidence>
<gene>
    <name evidence="2" type="ORF">C6N40_10660</name>
</gene>
<dbReference type="InterPro" id="IPR045500">
    <property type="entry name" value="DUF6491"/>
</dbReference>
<feature type="chain" id="PRO_5015170328" description="Lipoprotein" evidence="1">
    <location>
        <begin position="20"/>
        <end position="142"/>
    </location>
</feature>
<comment type="caution">
    <text evidence="2">The sequence shown here is derived from an EMBL/GenBank/DDBJ whole genome shotgun (WGS) entry which is preliminary data.</text>
</comment>
<dbReference type="PROSITE" id="PS51257">
    <property type="entry name" value="PROKAR_LIPOPROTEIN"/>
    <property type="match status" value="1"/>
</dbReference>
<evidence type="ECO:0008006" key="4">
    <source>
        <dbReference type="Google" id="ProtNLM"/>
    </source>
</evidence>
<dbReference type="Pfam" id="PF20101">
    <property type="entry name" value="DUF6491"/>
    <property type="match status" value="1"/>
</dbReference>
<reference evidence="2 3" key="1">
    <citation type="submission" date="2018-03" db="EMBL/GenBank/DDBJ databases">
        <title>Arenimonas caeni sp. nov., isolated from activated sludge.</title>
        <authorList>
            <person name="Liu H."/>
        </authorList>
    </citation>
    <scope>NUCLEOTIDE SEQUENCE [LARGE SCALE GENOMIC DNA]</scope>
    <source>
        <strain evidence="3">z29</strain>
    </source>
</reference>
<proteinExistence type="predicted"/>
<evidence type="ECO:0000313" key="3">
    <source>
        <dbReference type="Proteomes" id="UP000241736"/>
    </source>
</evidence>